<dbReference type="EC" id="1.1.1.133" evidence="3 6"/>
<dbReference type="SUPFAM" id="SSF51735">
    <property type="entry name" value="NAD(P)-binding Rossmann-fold domains"/>
    <property type="match status" value="1"/>
</dbReference>
<keyword evidence="9" id="KW-1185">Reference proteome</keyword>
<comment type="similarity">
    <text evidence="2 6">Belongs to the dTDP-4-dehydrorhamnose reductase family.</text>
</comment>
<dbReference type="PANTHER" id="PTHR10491:SF4">
    <property type="entry name" value="METHIONINE ADENOSYLTRANSFERASE 2 SUBUNIT BETA"/>
    <property type="match status" value="1"/>
</dbReference>
<evidence type="ECO:0000313" key="8">
    <source>
        <dbReference type="EMBL" id="ROZ81060.1"/>
    </source>
</evidence>
<dbReference type="PANTHER" id="PTHR10491">
    <property type="entry name" value="DTDP-4-DEHYDRORHAMNOSE REDUCTASE"/>
    <property type="match status" value="1"/>
</dbReference>
<dbReference type="Pfam" id="PF04321">
    <property type="entry name" value="RmlD_sub_bind"/>
    <property type="match status" value="1"/>
</dbReference>
<dbReference type="InterPro" id="IPR005913">
    <property type="entry name" value="dTDP_dehydrorham_reduct"/>
</dbReference>
<protein>
    <recommendedName>
        <fullName evidence="4 6">dTDP-4-dehydrorhamnose reductase</fullName>
        <ecNumber evidence="3 6">1.1.1.133</ecNumber>
    </recommendedName>
</protein>
<evidence type="ECO:0000313" key="9">
    <source>
        <dbReference type="Proteomes" id="UP000275199"/>
    </source>
</evidence>
<comment type="function">
    <text evidence="6">Catalyzes the reduction of dTDP-6-deoxy-L-lyxo-4-hexulose to yield dTDP-L-rhamnose.</text>
</comment>
<keyword evidence="6" id="KW-0560">Oxidoreductase</keyword>
<evidence type="ECO:0000256" key="6">
    <source>
        <dbReference type="RuleBase" id="RU364082"/>
    </source>
</evidence>
<dbReference type="Proteomes" id="UP000275199">
    <property type="component" value="Unassembled WGS sequence"/>
</dbReference>
<keyword evidence="6" id="KW-0521">NADP</keyword>
<sequence>MRKRVLLLGHESLLGQSLVTQAAAEDIEFLLPGTPSDAWRPDAIDGWLDELAPDAVINLAHYHQQFQLVTADAEQMAAQRQFSERLIESCAQRDMLLCMLSNTRVFSGEKNTPYTEKDELTPVGAQGAVQAALDQLLVRRCKRHLLLRFSWLLDQSPDGLLMRLVNQLQASQRVALAEEWRGNPTPLADAARVLLAVIKQMDCDAELYGVYHYASVEASSWISLAKSLGQELLSLERLSEDPIIEPVNYADQPAAQFEPQNAALNGRRLLFAFGIKPRAWRAGLDDILQPPAA</sequence>
<proteinExistence type="inferred from homology"/>
<comment type="catalytic activity">
    <reaction evidence="5 6">
        <text>dTDP-beta-L-rhamnose + NADP(+) = dTDP-4-dehydro-beta-L-rhamnose + NADPH + H(+)</text>
        <dbReference type="Rhea" id="RHEA:21796"/>
        <dbReference type="ChEBI" id="CHEBI:15378"/>
        <dbReference type="ChEBI" id="CHEBI:57510"/>
        <dbReference type="ChEBI" id="CHEBI:57783"/>
        <dbReference type="ChEBI" id="CHEBI:58349"/>
        <dbReference type="ChEBI" id="CHEBI:62830"/>
        <dbReference type="EC" id="1.1.1.133"/>
    </reaction>
</comment>
<organism evidence="8 9">
    <name type="scientific">Pseudomonas neustonica</name>
    <dbReference type="NCBI Taxonomy" id="2487346"/>
    <lineage>
        <taxon>Bacteria</taxon>
        <taxon>Pseudomonadati</taxon>
        <taxon>Pseudomonadota</taxon>
        <taxon>Gammaproteobacteria</taxon>
        <taxon>Pseudomonadales</taxon>
        <taxon>Pseudomonadaceae</taxon>
        <taxon>Pseudomonas</taxon>
    </lineage>
</organism>
<evidence type="ECO:0000256" key="4">
    <source>
        <dbReference type="ARBA" id="ARBA00017099"/>
    </source>
</evidence>
<feature type="domain" description="RmlD-like substrate binding" evidence="7">
    <location>
        <begin position="4"/>
        <end position="289"/>
    </location>
</feature>
<dbReference type="Gene3D" id="3.40.50.720">
    <property type="entry name" value="NAD(P)-binding Rossmann-like Domain"/>
    <property type="match status" value="1"/>
</dbReference>
<dbReference type="Gene3D" id="3.90.25.10">
    <property type="entry name" value="UDP-galactose 4-epimerase, domain 1"/>
    <property type="match status" value="1"/>
</dbReference>
<evidence type="ECO:0000256" key="1">
    <source>
        <dbReference type="ARBA" id="ARBA00004781"/>
    </source>
</evidence>
<evidence type="ECO:0000256" key="2">
    <source>
        <dbReference type="ARBA" id="ARBA00010944"/>
    </source>
</evidence>
<dbReference type="RefSeq" id="WP_123891187.1">
    <property type="nucleotide sequence ID" value="NZ_RKKU01000034.1"/>
</dbReference>
<comment type="pathway">
    <text evidence="1 6">Carbohydrate biosynthesis; dTDP-L-rhamnose biosynthesis.</text>
</comment>
<name>A0ABX9XFS7_9PSED</name>
<accession>A0ABX9XFS7</accession>
<evidence type="ECO:0000256" key="5">
    <source>
        <dbReference type="ARBA" id="ARBA00048200"/>
    </source>
</evidence>
<dbReference type="EMBL" id="RKKU01000034">
    <property type="protein sequence ID" value="ROZ81060.1"/>
    <property type="molecule type" value="Genomic_DNA"/>
</dbReference>
<reference evidence="8 9" key="1">
    <citation type="submission" date="2018-11" db="EMBL/GenBank/DDBJ databases">
        <authorList>
            <person name="Jang G.I."/>
            <person name="Hwang C.Y."/>
        </authorList>
    </citation>
    <scope>NUCLEOTIDE SEQUENCE [LARGE SCALE GENOMIC DNA]</scope>
    <source>
        <strain evidence="8 9">SSM26</strain>
    </source>
</reference>
<gene>
    <name evidence="8" type="ORF">EF096_18300</name>
</gene>
<comment type="caution">
    <text evidence="8">The sequence shown here is derived from an EMBL/GenBank/DDBJ whole genome shotgun (WGS) entry which is preliminary data.</text>
</comment>
<comment type="cofactor">
    <cofactor evidence="6">
        <name>Mg(2+)</name>
        <dbReference type="ChEBI" id="CHEBI:18420"/>
    </cofactor>
    <text evidence="6">Binds 1 Mg(2+) ion per monomer.</text>
</comment>
<dbReference type="InterPro" id="IPR029903">
    <property type="entry name" value="RmlD-like-bd"/>
</dbReference>
<dbReference type="InterPro" id="IPR036291">
    <property type="entry name" value="NAD(P)-bd_dom_sf"/>
</dbReference>
<evidence type="ECO:0000256" key="3">
    <source>
        <dbReference type="ARBA" id="ARBA00012929"/>
    </source>
</evidence>
<evidence type="ECO:0000259" key="7">
    <source>
        <dbReference type="Pfam" id="PF04321"/>
    </source>
</evidence>